<keyword evidence="2" id="KW-0808">Transferase</keyword>
<evidence type="ECO:0000313" key="7">
    <source>
        <dbReference type="EMBL" id="ACU69657.1"/>
    </source>
</evidence>
<dbReference type="InterPro" id="IPR050306">
    <property type="entry name" value="PfkB_Carbo_kinase"/>
</dbReference>
<protein>
    <submittedName>
        <fullName evidence="7">PfkB domain protein</fullName>
    </submittedName>
</protein>
<sequence length="363" mass="37275">MVTPWAVCVGESMAALLPDVPGPLDGVESFAVSAGGAESNVACALRALGVPSAWISRVGDDGFGRRLVGEVTARGVDTSGVAVDPLRPTGLYLKETGGSTRDGDLGTGRSKLHYYRAGSAASAMSAATLRDPAVERLVDGARLVHLTGITPALSETCLDMVRALLDAPRGQRLVSFDLNLRPVLWRDRDAGVLREFVNAADVALLGADEAEIAFGTGDPAKLRALFPGPTTIVVKDAERVVTALTAKGAVSEPALTVDVVEPTGAGDAFAAGYLAGTLHGFDERRRLRLGHLAAASALVAQGDVGELGDLSRLADADAGGSAGAAEDDGQWSAATVAALLDAPEEQWRATRISADGIAFGGLR</sequence>
<dbReference type="STRING" id="479433.Caci_0722"/>
<dbReference type="AlphaFoldDB" id="C7Q0M9"/>
<name>C7Q0M9_CATAD</name>
<keyword evidence="4" id="KW-0418">Kinase</keyword>
<dbReference type="Pfam" id="PF00294">
    <property type="entry name" value="PfkB"/>
    <property type="match status" value="1"/>
</dbReference>
<dbReference type="PANTHER" id="PTHR43085">
    <property type="entry name" value="HEXOKINASE FAMILY MEMBER"/>
    <property type="match status" value="1"/>
</dbReference>
<dbReference type="SUPFAM" id="SSF53613">
    <property type="entry name" value="Ribokinase-like"/>
    <property type="match status" value="1"/>
</dbReference>
<evidence type="ECO:0000256" key="1">
    <source>
        <dbReference type="ARBA" id="ARBA00010688"/>
    </source>
</evidence>
<dbReference type="KEGG" id="cai:Caci_0722"/>
<feature type="domain" description="Carbohydrate kinase PfkB" evidence="6">
    <location>
        <begin position="7"/>
        <end position="298"/>
    </location>
</feature>
<dbReference type="RefSeq" id="WP_012784952.1">
    <property type="nucleotide sequence ID" value="NC_013131.1"/>
</dbReference>
<dbReference type="OrthoDB" id="9808601at2"/>
<dbReference type="InParanoid" id="C7Q0M9"/>
<dbReference type="eggNOG" id="COG0524">
    <property type="taxonomic scope" value="Bacteria"/>
</dbReference>
<evidence type="ECO:0000256" key="4">
    <source>
        <dbReference type="ARBA" id="ARBA00022777"/>
    </source>
</evidence>
<gene>
    <name evidence="7" type="ordered locus">Caci_0722</name>
</gene>
<dbReference type="GO" id="GO:0005524">
    <property type="term" value="F:ATP binding"/>
    <property type="evidence" value="ECO:0007669"/>
    <property type="project" value="UniProtKB-KW"/>
</dbReference>
<evidence type="ECO:0000256" key="3">
    <source>
        <dbReference type="ARBA" id="ARBA00022741"/>
    </source>
</evidence>
<evidence type="ECO:0000256" key="2">
    <source>
        <dbReference type="ARBA" id="ARBA00022679"/>
    </source>
</evidence>
<dbReference type="EMBL" id="CP001700">
    <property type="protein sequence ID" value="ACU69657.1"/>
    <property type="molecule type" value="Genomic_DNA"/>
</dbReference>
<keyword evidence="5" id="KW-0067">ATP-binding</keyword>
<accession>C7Q0M9</accession>
<dbReference type="GO" id="GO:0016301">
    <property type="term" value="F:kinase activity"/>
    <property type="evidence" value="ECO:0007669"/>
    <property type="project" value="UniProtKB-KW"/>
</dbReference>
<dbReference type="InterPro" id="IPR011611">
    <property type="entry name" value="PfkB_dom"/>
</dbReference>
<proteinExistence type="inferred from homology"/>
<dbReference type="HOGENOM" id="CLU_027634_6_0_11"/>
<keyword evidence="8" id="KW-1185">Reference proteome</keyword>
<dbReference type="PANTHER" id="PTHR43085:SF1">
    <property type="entry name" value="PSEUDOURIDINE KINASE-RELATED"/>
    <property type="match status" value="1"/>
</dbReference>
<comment type="similarity">
    <text evidence="1">Belongs to the carbohydrate kinase PfkB family.</text>
</comment>
<reference evidence="7 8" key="1">
    <citation type="journal article" date="2009" name="Stand. Genomic Sci.">
        <title>Complete genome sequence of Catenulispora acidiphila type strain (ID 139908).</title>
        <authorList>
            <person name="Copeland A."/>
            <person name="Lapidus A."/>
            <person name="Glavina Del Rio T."/>
            <person name="Nolan M."/>
            <person name="Lucas S."/>
            <person name="Chen F."/>
            <person name="Tice H."/>
            <person name="Cheng J.F."/>
            <person name="Bruce D."/>
            <person name="Goodwin L."/>
            <person name="Pitluck S."/>
            <person name="Mikhailova N."/>
            <person name="Pati A."/>
            <person name="Ivanova N."/>
            <person name="Mavromatis K."/>
            <person name="Chen A."/>
            <person name="Palaniappan K."/>
            <person name="Chain P."/>
            <person name="Land M."/>
            <person name="Hauser L."/>
            <person name="Chang Y.J."/>
            <person name="Jeffries C.D."/>
            <person name="Chertkov O."/>
            <person name="Brettin T."/>
            <person name="Detter J.C."/>
            <person name="Han C."/>
            <person name="Ali Z."/>
            <person name="Tindall B.J."/>
            <person name="Goker M."/>
            <person name="Bristow J."/>
            <person name="Eisen J.A."/>
            <person name="Markowitz V."/>
            <person name="Hugenholtz P."/>
            <person name="Kyrpides N.C."/>
            <person name="Klenk H.P."/>
        </authorList>
    </citation>
    <scope>NUCLEOTIDE SEQUENCE [LARGE SCALE GENOMIC DNA]</scope>
    <source>
        <strain evidence="8">DSM 44928 / JCM 14897 / NBRC 102108 / NRRL B-24433 / ID139908</strain>
    </source>
</reference>
<evidence type="ECO:0000256" key="5">
    <source>
        <dbReference type="ARBA" id="ARBA00022840"/>
    </source>
</evidence>
<evidence type="ECO:0000313" key="8">
    <source>
        <dbReference type="Proteomes" id="UP000000851"/>
    </source>
</evidence>
<dbReference type="CDD" id="cd01166">
    <property type="entry name" value="KdgK"/>
    <property type="match status" value="1"/>
</dbReference>
<dbReference type="Proteomes" id="UP000000851">
    <property type="component" value="Chromosome"/>
</dbReference>
<dbReference type="Gene3D" id="3.40.1190.20">
    <property type="match status" value="1"/>
</dbReference>
<evidence type="ECO:0000259" key="6">
    <source>
        <dbReference type="Pfam" id="PF00294"/>
    </source>
</evidence>
<keyword evidence="3" id="KW-0547">Nucleotide-binding</keyword>
<dbReference type="InterPro" id="IPR029056">
    <property type="entry name" value="Ribokinase-like"/>
</dbReference>
<organism evidence="7 8">
    <name type="scientific">Catenulispora acidiphila (strain DSM 44928 / JCM 14897 / NBRC 102108 / NRRL B-24433 / ID139908)</name>
    <dbReference type="NCBI Taxonomy" id="479433"/>
    <lineage>
        <taxon>Bacteria</taxon>
        <taxon>Bacillati</taxon>
        <taxon>Actinomycetota</taxon>
        <taxon>Actinomycetes</taxon>
        <taxon>Catenulisporales</taxon>
        <taxon>Catenulisporaceae</taxon>
        <taxon>Catenulispora</taxon>
    </lineage>
</organism>